<dbReference type="InterPro" id="IPR023214">
    <property type="entry name" value="HAD_sf"/>
</dbReference>
<gene>
    <name evidence="1" type="primary">ywtE_2</name>
    <name evidence="1" type="ORF">SDC9_71790</name>
</gene>
<dbReference type="GO" id="GO:0000287">
    <property type="term" value="F:magnesium ion binding"/>
    <property type="evidence" value="ECO:0007669"/>
    <property type="project" value="TreeGrafter"/>
</dbReference>
<dbReference type="Pfam" id="PF08282">
    <property type="entry name" value="Hydrolase_3"/>
    <property type="match status" value="1"/>
</dbReference>
<dbReference type="GO" id="GO:0043726">
    <property type="term" value="F:5-amino-6-(5-phosphoribitylamino)uracil phosphatase activity"/>
    <property type="evidence" value="ECO:0007669"/>
    <property type="project" value="UniProtKB-EC"/>
</dbReference>
<name>A0A644YAF6_9ZZZZ</name>
<keyword evidence="1" id="KW-0378">Hydrolase</keyword>
<dbReference type="EC" id="3.1.3.104" evidence="1"/>
<dbReference type="InterPro" id="IPR006379">
    <property type="entry name" value="HAD-SF_hydro_IIB"/>
</dbReference>
<dbReference type="AlphaFoldDB" id="A0A644YAF6"/>
<proteinExistence type="predicted"/>
<evidence type="ECO:0000313" key="1">
    <source>
        <dbReference type="EMBL" id="MPM25299.1"/>
    </source>
</evidence>
<dbReference type="NCBIfam" id="TIGR01484">
    <property type="entry name" value="HAD-SF-IIB"/>
    <property type="match status" value="1"/>
</dbReference>
<dbReference type="Gene3D" id="3.30.1240.10">
    <property type="match status" value="1"/>
</dbReference>
<dbReference type="PANTHER" id="PTHR10000:SF8">
    <property type="entry name" value="HAD SUPERFAMILY HYDROLASE-LIKE, TYPE 3"/>
    <property type="match status" value="1"/>
</dbReference>
<comment type="caution">
    <text evidence="1">The sequence shown here is derived from an EMBL/GenBank/DDBJ whole genome shotgun (WGS) entry which is preliminary data.</text>
</comment>
<protein>
    <submittedName>
        <fullName evidence="1">5-amino-6-(5-phospho-D-ribitylamino)uracil phosphatase YwtE</fullName>
        <ecNumber evidence="1">3.1.3.104</ecNumber>
    </submittedName>
</protein>
<dbReference type="GO" id="GO:0005829">
    <property type="term" value="C:cytosol"/>
    <property type="evidence" value="ECO:0007669"/>
    <property type="project" value="TreeGrafter"/>
</dbReference>
<dbReference type="EMBL" id="VSSQ01004464">
    <property type="protein sequence ID" value="MPM25299.1"/>
    <property type="molecule type" value="Genomic_DNA"/>
</dbReference>
<sequence length="271" mass="30215">MGKFDGVLLVSDYDDTLYSGSFSVSEKNRVAIRYFIANGGHFTVATGRAHTTFAPQVVKEQIPMNAPAILSNGSAIYDFSAHKMIYQTFLCPETMMRLELLVRDIPQVAFEAYHGEDIYIYNPNEVTRAHLERVGVGGTECPIGDMPVPWTKVILEQTHAVLEQTQDYILSRWGSQYEAIFSNRHLLELTDKGSTKGDMVLWLADYLKISREHIYCVGDSPNDISMLAVSAVPFACGNCTDEVANWGATLVNSCDESCIAQIIGILDQRYH</sequence>
<reference evidence="1" key="1">
    <citation type="submission" date="2019-08" db="EMBL/GenBank/DDBJ databases">
        <authorList>
            <person name="Kucharzyk K."/>
            <person name="Murdoch R.W."/>
            <person name="Higgins S."/>
            <person name="Loffler F."/>
        </authorList>
    </citation>
    <scope>NUCLEOTIDE SEQUENCE</scope>
</reference>
<dbReference type="PANTHER" id="PTHR10000">
    <property type="entry name" value="PHOSPHOSERINE PHOSPHATASE"/>
    <property type="match status" value="1"/>
</dbReference>
<accession>A0A644YAF6</accession>
<dbReference type="Gene3D" id="3.40.50.1000">
    <property type="entry name" value="HAD superfamily/HAD-like"/>
    <property type="match status" value="1"/>
</dbReference>
<dbReference type="SUPFAM" id="SSF56784">
    <property type="entry name" value="HAD-like"/>
    <property type="match status" value="1"/>
</dbReference>
<dbReference type="InterPro" id="IPR036412">
    <property type="entry name" value="HAD-like_sf"/>
</dbReference>
<organism evidence="1">
    <name type="scientific">bioreactor metagenome</name>
    <dbReference type="NCBI Taxonomy" id="1076179"/>
    <lineage>
        <taxon>unclassified sequences</taxon>
        <taxon>metagenomes</taxon>
        <taxon>ecological metagenomes</taxon>
    </lineage>
</organism>